<keyword evidence="8" id="KW-0756">Sterol biosynthesis</keyword>
<dbReference type="GO" id="GO:0016126">
    <property type="term" value="P:sterol biosynthetic process"/>
    <property type="evidence" value="ECO:0007669"/>
    <property type="project" value="UniProtKB-KW"/>
</dbReference>
<keyword evidence="15" id="KW-1185">Reference proteome</keyword>
<keyword evidence="3" id="KW-0444">Lipid biosynthesis</keyword>
<evidence type="ECO:0000313" key="15">
    <source>
        <dbReference type="Proteomes" id="UP000799753"/>
    </source>
</evidence>
<evidence type="ECO:0000256" key="6">
    <source>
        <dbReference type="ARBA" id="ARBA00022955"/>
    </source>
</evidence>
<evidence type="ECO:0000256" key="9">
    <source>
        <dbReference type="ARBA" id="ARBA00023098"/>
    </source>
</evidence>
<dbReference type="Pfam" id="PF03694">
    <property type="entry name" value="Erg28"/>
    <property type="match status" value="1"/>
</dbReference>
<dbReference type="GO" id="GO:0030674">
    <property type="term" value="F:protein-macromolecule adaptor activity"/>
    <property type="evidence" value="ECO:0007669"/>
    <property type="project" value="TreeGrafter"/>
</dbReference>
<keyword evidence="5" id="KW-0256">Endoplasmic reticulum</keyword>
<dbReference type="GO" id="GO:0005789">
    <property type="term" value="C:endoplasmic reticulum membrane"/>
    <property type="evidence" value="ECO:0007669"/>
    <property type="project" value="UniProtKB-SubCell"/>
</dbReference>
<dbReference type="AlphaFoldDB" id="A0A6A6RLV3"/>
<evidence type="ECO:0000256" key="13">
    <source>
        <dbReference type="SAM" id="Phobius"/>
    </source>
</evidence>
<evidence type="ECO:0000256" key="10">
    <source>
        <dbReference type="ARBA" id="ARBA00023136"/>
    </source>
</evidence>
<comment type="similarity">
    <text evidence="2">Belongs to the ERG28 family.</text>
</comment>
<dbReference type="EMBL" id="MU006801">
    <property type="protein sequence ID" value="KAF2636077.1"/>
    <property type="molecule type" value="Genomic_DNA"/>
</dbReference>
<feature type="transmembrane region" description="Helical" evidence="13">
    <location>
        <begin position="12"/>
        <end position="32"/>
    </location>
</feature>
<keyword evidence="11" id="KW-1207">Sterol metabolism</keyword>
<keyword evidence="6" id="KW-0752">Steroid biosynthesis</keyword>
<evidence type="ECO:0000256" key="2">
    <source>
        <dbReference type="ARBA" id="ARBA00005377"/>
    </source>
</evidence>
<name>A0A6A6RLV3_9PLEO</name>
<evidence type="ECO:0000313" key="14">
    <source>
        <dbReference type="EMBL" id="KAF2636077.1"/>
    </source>
</evidence>
<evidence type="ECO:0000256" key="5">
    <source>
        <dbReference type="ARBA" id="ARBA00022824"/>
    </source>
</evidence>
<evidence type="ECO:0000256" key="4">
    <source>
        <dbReference type="ARBA" id="ARBA00022692"/>
    </source>
</evidence>
<reference evidence="14" key="1">
    <citation type="journal article" date="2020" name="Stud. Mycol.">
        <title>101 Dothideomycetes genomes: a test case for predicting lifestyles and emergence of pathogens.</title>
        <authorList>
            <person name="Haridas S."/>
            <person name="Albert R."/>
            <person name="Binder M."/>
            <person name="Bloem J."/>
            <person name="Labutti K."/>
            <person name="Salamov A."/>
            <person name="Andreopoulos B."/>
            <person name="Baker S."/>
            <person name="Barry K."/>
            <person name="Bills G."/>
            <person name="Bluhm B."/>
            <person name="Cannon C."/>
            <person name="Castanera R."/>
            <person name="Culley D."/>
            <person name="Daum C."/>
            <person name="Ezra D."/>
            <person name="Gonzalez J."/>
            <person name="Henrissat B."/>
            <person name="Kuo A."/>
            <person name="Liang C."/>
            <person name="Lipzen A."/>
            <person name="Lutzoni F."/>
            <person name="Magnuson J."/>
            <person name="Mondo S."/>
            <person name="Nolan M."/>
            <person name="Ohm R."/>
            <person name="Pangilinan J."/>
            <person name="Park H.-J."/>
            <person name="Ramirez L."/>
            <person name="Alfaro M."/>
            <person name="Sun H."/>
            <person name="Tritt A."/>
            <person name="Yoshinaga Y."/>
            <person name="Zwiers L.-H."/>
            <person name="Turgeon B."/>
            <person name="Goodwin S."/>
            <person name="Spatafora J."/>
            <person name="Crous P."/>
            <person name="Grigoriev I."/>
        </authorList>
    </citation>
    <scope>NUCLEOTIDE SEQUENCE</scope>
    <source>
        <strain evidence="14">CBS 473.64</strain>
    </source>
</reference>
<sequence>MASYLPQHDGYLPYFLLLTSFMAAVHSIVCYLSPPSTALQQFSGLHHPAPTPLLAHVYGVKNIYTSLIRAYAAYHINVRALYNLATFTYVGVLFLFITELLVWKTTRMQEAVFPLINAGVGLFWTVTARHWYLSH</sequence>
<dbReference type="Proteomes" id="UP000799753">
    <property type="component" value="Unassembled WGS sequence"/>
</dbReference>
<keyword evidence="7 13" id="KW-1133">Transmembrane helix</keyword>
<evidence type="ECO:0000256" key="11">
    <source>
        <dbReference type="ARBA" id="ARBA00023166"/>
    </source>
</evidence>
<dbReference type="InterPro" id="IPR005352">
    <property type="entry name" value="Erg28"/>
</dbReference>
<evidence type="ECO:0000256" key="12">
    <source>
        <dbReference type="ARBA" id="ARBA00023221"/>
    </source>
</evidence>
<feature type="transmembrane region" description="Helical" evidence="13">
    <location>
        <begin position="80"/>
        <end position="103"/>
    </location>
</feature>
<protein>
    <submittedName>
        <fullName evidence="14">Ergosterol biosynthesis protein-like protein Erg28</fullName>
    </submittedName>
</protein>
<organism evidence="14 15">
    <name type="scientific">Massarina eburnea CBS 473.64</name>
    <dbReference type="NCBI Taxonomy" id="1395130"/>
    <lineage>
        <taxon>Eukaryota</taxon>
        <taxon>Fungi</taxon>
        <taxon>Dikarya</taxon>
        <taxon>Ascomycota</taxon>
        <taxon>Pezizomycotina</taxon>
        <taxon>Dothideomycetes</taxon>
        <taxon>Pleosporomycetidae</taxon>
        <taxon>Pleosporales</taxon>
        <taxon>Massarineae</taxon>
        <taxon>Massarinaceae</taxon>
        <taxon>Massarina</taxon>
    </lineage>
</organism>
<accession>A0A6A6RLV3</accession>
<evidence type="ECO:0000256" key="3">
    <source>
        <dbReference type="ARBA" id="ARBA00022516"/>
    </source>
</evidence>
<dbReference type="PANTHER" id="PTHR15451">
    <property type="entry name" value="ERGOSTEROL BIOSYNTHETIC PROTEIN 28-RELATED"/>
    <property type="match status" value="1"/>
</dbReference>
<dbReference type="PANTHER" id="PTHR15451:SF19">
    <property type="entry name" value="ERGOSTEROL BIOSYNTHETIC PROTEIN 28 HOMOLOG"/>
    <property type="match status" value="1"/>
</dbReference>
<keyword evidence="12" id="KW-0753">Steroid metabolism</keyword>
<keyword evidence="10 13" id="KW-0472">Membrane</keyword>
<gene>
    <name evidence="14" type="ORF">P280DRAFT_436228</name>
</gene>
<evidence type="ECO:0000256" key="7">
    <source>
        <dbReference type="ARBA" id="ARBA00022989"/>
    </source>
</evidence>
<feature type="transmembrane region" description="Helical" evidence="13">
    <location>
        <begin position="115"/>
        <end position="132"/>
    </location>
</feature>
<dbReference type="OrthoDB" id="6485510at2759"/>
<keyword evidence="4 13" id="KW-0812">Transmembrane</keyword>
<evidence type="ECO:0000256" key="8">
    <source>
        <dbReference type="ARBA" id="ARBA00023011"/>
    </source>
</evidence>
<comment type="subcellular location">
    <subcellularLocation>
        <location evidence="1">Endoplasmic reticulum membrane</location>
        <topology evidence="1">Multi-pass membrane protein</topology>
    </subcellularLocation>
</comment>
<keyword evidence="9" id="KW-0443">Lipid metabolism</keyword>
<evidence type="ECO:0000256" key="1">
    <source>
        <dbReference type="ARBA" id="ARBA00004477"/>
    </source>
</evidence>
<proteinExistence type="inferred from homology"/>